<protein>
    <submittedName>
        <fullName evidence="1">Uncharacterized protein</fullName>
    </submittedName>
</protein>
<gene>
    <name evidence="1" type="ORF">H2200_001968</name>
</gene>
<accession>A0AA38XLY7</accession>
<name>A0AA38XLY7_9EURO</name>
<keyword evidence="2" id="KW-1185">Reference proteome</keyword>
<proteinExistence type="predicted"/>
<dbReference type="EMBL" id="JAPDRK010000002">
    <property type="protein sequence ID" value="KAJ9615891.1"/>
    <property type="molecule type" value="Genomic_DNA"/>
</dbReference>
<reference evidence="1" key="1">
    <citation type="submission" date="2022-10" db="EMBL/GenBank/DDBJ databases">
        <title>Culturing micro-colonial fungi from biological soil crusts in the Mojave desert and describing Neophaeococcomyces mojavensis, and introducing the new genera and species Taxawa tesnikishii.</title>
        <authorList>
            <person name="Kurbessoian T."/>
            <person name="Stajich J.E."/>
        </authorList>
    </citation>
    <scope>NUCLEOTIDE SEQUENCE</scope>
    <source>
        <strain evidence="1">TK_41</strain>
    </source>
</reference>
<comment type="caution">
    <text evidence="1">The sequence shown here is derived from an EMBL/GenBank/DDBJ whole genome shotgun (WGS) entry which is preliminary data.</text>
</comment>
<sequence>MARCSTPRPIYKSSRRCSKKRAALVTGKWYNRKRLVHYTSPFRLLDLAPLVTAQIWRECLTAEKPIKVCAPPYPERSVFFRHEYAELSHIRMLSDPIGIDINVLRVCRRVWDEAKLAIYQANTFDYGFFYYTGDRDALSREFHEYIPDRTSADEKEKWRHNDFFSLVANDSPESLPIHCLFIAIPPEKFRAIRTSVSPLLQHASISVHLSNNYDIWGPPTTFSLSDCIPDEEDATRPKFFECIEDLSQEDIKTQVIKNREAEQEFHKLLGLWKAATPERIQLSVSFSIKELKEGRETRMLMPLEEVIDPDYVAVRDRNWVRLNDAWLEPVGTWRGIY</sequence>
<evidence type="ECO:0000313" key="2">
    <source>
        <dbReference type="Proteomes" id="UP001172673"/>
    </source>
</evidence>
<evidence type="ECO:0000313" key="1">
    <source>
        <dbReference type="EMBL" id="KAJ9615891.1"/>
    </source>
</evidence>
<dbReference type="AlphaFoldDB" id="A0AA38XLY7"/>
<organism evidence="1 2">
    <name type="scientific">Cladophialophora chaetospira</name>
    <dbReference type="NCBI Taxonomy" id="386627"/>
    <lineage>
        <taxon>Eukaryota</taxon>
        <taxon>Fungi</taxon>
        <taxon>Dikarya</taxon>
        <taxon>Ascomycota</taxon>
        <taxon>Pezizomycotina</taxon>
        <taxon>Eurotiomycetes</taxon>
        <taxon>Chaetothyriomycetidae</taxon>
        <taxon>Chaetothyriales</taxon>
        <taxon>Herpotrichiellaceae</taxon>
        <taxon>Cladophialophora</taxon>
    </lineage>
</organism>
<dbReference type="Proteomes" id="UP001172673">
    <property type="component" value="Unassembled WGS sequence"/>
</dbReference>